<dbReference type="KEGG" id="pbar:105432009"/>
<reference evidence="3" key="1">
    <citation type="submission" date="2025-08" db="UniProtKB">
        <authorList>
            <consortium name="RefSeq"/>
        </authorList>
    </citation>
    <scope>IDENTIFICATION</scope>
</reference>
<feature type="region of interest" description="Disordered" evidence="1">
    <location>
        <begin position="77"/>
        <end position="103"/>
    </location>
</feature>
<accession>A0A6I9XHA2</accession>
<gene>
    <name evidence="3" type="primary">LOC105432009</name>
</gene>
<evidence type="ECO:0000313" key="3">
    <source>
        <dbReference type="RefSeq" id="XP_011644876.1"/>
    </source>
</evidence>
<dbReference type="RefSeq" id="XP_011644876.1">
    <property type="nucleotide sequence ID" value="XM_011646574.2"/>
</dbReference>
<proteinExistence type="predicted"/>
<protein>
    <submittedName>
        <fullName evidence="3">Uncharacterized protein LOC105432009</fullName>
    </submittedName>
</protein>
<evidence type="ECO:0000256" key="1">
    <source>
        <dbReference type="SAM" id="MobiDB-lite"/>
    </source>
</evidence>
<dbReference type="GeneID" id="105432009"/>
<evidence type="ECO:0000313" key="2">
    <source>
        <dbReference type="Proteomes" id="UP000504615"/>
    </source>
</evidence>
<feature type="compositionally biased region" description="Acidic residues" evidence="1">
    <location>
        <begin position="89"/>
        <end position="98"/>
    </location>
</feature>
<keyword evidence="2" id="KW-1185">Reference proteome</keyword>
<dbReference type="OrthoDB" id="7554165at2759"/>
<dbReference type="AlphaFoldDB" id="A0A6I9XHA2"/>
<sequence>MNKQNISITEPINAVDILDNLFGFEAAQKRQENCDLSTENAKSHFKPWRIFINHIDSYHGKILTDMLSDTVYIDPLNTRADDPSRKENEEFEDEDNEEIEKRKQLGKTVEIPRKYEIIGTVRDRKVILFCKVQVR</sequence>
<name>A0A6I9XHA2_9HYME</name>
<feature type="compositionally biased region" description="Basic and acidic residues" evidence="1">
    <location>
        <begin position="79"/>
        <end position="88"/>
    </location>
</feature>
<organism evidence="2 3">
    <name type="scientific">Pogonomyrmex barbatus</name>
    <name type="common">red harvester ant</name>
    <dbReference type="NCBI Taxonomy" id="144034"/>
    <lineage>
        <taxon>Eukaryota</taxon>
        <taxon>Metazoa</taxon>
        <taxon>Ecdysozoa</taxon>
        <taxon>Arthropoda</taxon>
        <taxon>Hexapoda</taxon>
        <taxon>Insecta</taxon>
        <taxon>Pterygota</taxon>
        <taxon>Neoptera</taxon>
        <taxon>Endopterygota</taxon>
        <taxon>Hymenoptera</taxon>
        <taxon>Apocrita</taxon>
        <taxon>Aculeata</taxon>
        <taxon>Formicoidea</taxon>
        <taxon>Formicidae</taxon>
        <taxon>Myrmicinae</taxon>
        <taxon>Pogonomyrmex</taxon>
    </lineage>
</organism>
<dbReference type="Proteomes" id="UP000504615">
    <property type="component" value="Unplaced"/>
</dbReference>